<organism evidence="1 2">
    <name type="scientific">Geomesophilobacter sediminis</name>
    <dbReference type="NCBI Taxonomy" id="2798584"/>
    <lineage>
        <taxon>Bacteria</taxon>
        <taxon>Pseudomonadati</taxon>
        <taxon>Thermodesulfobacteriota</taxon>
        <taxon>Desulfuromonadia</taxon>
        <taxon>Geobacterales</taxon>
        <taxon>Geobacteraceae</taxon>
        <taxon>Geomesophilobacter</taxon>
    </lineage>
</organism>
<name>A0A8J7J7P3_9BACT</name>
<dbReference type="Gene3D" id="3.40.50.150">
    <property type="entry name" value="Vaccinia Virus protein VP39"/>
    <property type="match status" value="1"/>
</dbReference>
<evidence type="ECO:0000313" key="2">
    <source>
        <dbReference type="Proteomes" id="UP000636888"/>
    </source>
</evidence>
<comment type="caution">
    <text evidence="1">The sequence shown here is derived from an EMBL/GenBank/DDBJ whole genome shotgun (WGS) entry which is preliminary data.</text>
</comment>
<keyword evidence="2" id="KW-1185">Reference proteome</keyword>
<evidence type="ECO:0000313" key="1">
    <source>
        <dbReference type="EMBL" id="MBJ6725366.1"/>
    </source>
</evidence>
<gene>
    <name evidence="1" type="ORF">JFN93_11650</name>
</gene>
<reference evidence="1" key="1">
    <citation type="submission" date="2020-12" db="EMBL/GenBank/DDBJ databases">
        <title>Geomonas sp. Red875, isolated from river sediment.</title>
        <authorList>
            <person name="Xu Z."/>
            <person name="Zhang Z."/>
            <person name="Masuda Y."/>
            <person name="Itoh H."/>
            <person name="Senoo K."/>
        </authorList>
    </citation>
    <scope>NUCLEOTIDE SEQUENCE</scope>
    <source>
        <strain evidence="1">Red875</strain>
    </source>
</reference>
<keyword evidence="1" id="KW-0808">Transferase</keyword>
<accession>A0A8J7J7P3</accession>
<dbReference type="Proteomes" id="UP000636888">
    <property type="component" value="Unassembled WGS sequence"/>
</dbReference>
<keyword evidence="1" id="KW-0489">Methyltransferase</keyword>
<dbReference type="Pfam" id="PF13578">
    <property type="entry name" value="Methyltransf_24"/>
    <property type="match status" value="1"/>
</dbReference>
<proteinExistence type="predicted"/>
<dbReference type="RefSeq" id="WP_199384249.1">
    <property type="nucleotide sequence ID" value="NZ_JAEMHM010000008.1"/>
</dbReference>
<dbReference type="AlphaFoldDB" id="A0A8J7J7P3"/>
<dbReference type="EMBL" id="JAEMHM010000008">
    <property type="protein sequence ID" value="MBJ6725366.1"/>
    <property type="molecule type" value="Genomic_DNA"/>
</dbReference>
<dbReference type="InterPro" id="IPR029063">
    <property type="entry name" value="SAM-dependent_MTases_sf"/>
</dbReference>
<dbReference type="GO" id="GO:0032259">
    <property type="term" value="P:methylation"/>
    <property type="evidence" value="ECO:0007669"/>
    <property type="project" value="UniProtKB-KW"/>
</dbReference>
<sequence length="313" mass="35305">MSAMIGKACRALMRQLKSSGWAGNLVTRGFQAWYEIPVAPTHYYSPLPDVAALREKMPRWYRESDLGGVELAVEEQLGVLEALRPYREECRDLPDFEAVTAAGYGPGYGEVEASLLHCMIRHLKPGQVIEIGSGVSTCYALEALRRNRSEGGKEFSLSCIEPYPSAKFRELAGAGRLELHAQEVQDVELSCFDRLGPDDLLFIDSSHVCKLDSDINHIYLEILPRLAKGVVIHIHDIPFPYATCHPEHPAFAVSMLWNEAALVRALLMYSHAFRIVMCQSYLHYKFPEAIQGVVERYDPSRHFPTSLWLRKVV</sequence>
<dbReference type="GO" id="GO:0008168">
    <property type="term" value="F:methyltransferase activity"/>
    <property type="evidence" value="ECO:0007669"/>
    <property type="project" value="UniProtKB-KW"/>
</dbReference>
<protein>
    <submittedName>
        <fullName evidence="1">Class I SAM-dependent methyltransferase</fullName>
    </submittedName>
</protein>
<dbReference type="SUPFAM" id="SSF53335">
    <property type="entry name" value="S-adenosyl-L-methionine-dependent methyltransferases"/>
    <property type="match status" value="1"/>
</dbReference>